<evidence type="ECO:0000256" key="2">
    <source>
        <dbReference type="SAM" id="Phobius"/>
    </source>
</evidence>
<keyword evidence="3" id="KW-0378">Hydrolase</keyword>
<feature type="transmembrane region" description="Helical" evidence="2">
    <location>
        <begin position="107"/>
        <end position="127"/>
    </location>
</feature>
<evidence type="ECO:0000256" key="1">
    <source>
        <dbReference type="SAM" id="MobiDB-lite"/>
    </source>
</evidence>
<accession>A0ABY5YQ35</accession>
<dbReference type="SUPFAM" id="SSF53474">
    <property type="entry name" value="alpha/beta-Hydrolases"/>
    <property type="match status" value="1"/>
</dbReference>
<dbReference type="Gene3D" id="3.40.50.1820">
    <property type="entry name" value="alpha/beta hydrolase"/>
    <property type="match status" value="1"/>
</dbReference>
<dbReference type="Proteomes" id="UP001059859">
    <property type="component" value="Chromosome"/>
</dbReference>
<dbReference type="InterPro" id="IPR050583">
    <property type="entry name" value="Mycobacterial_A85_antigen"/>
</dbReference>
<dbReference type="GO" id="GO:0016787">
    <property type="term" value="F:hydrolase activity"/>
    <property type="evidence" value="ECO:0007669"/>
    <property type="project" value="UniProtKB-KW"/>
</dbReference>
<dbReference type="EMBL" id="CP104275">
    <property type="protein sequence ID" value="UWX97197.1"/>
    <property type="molecule type" value="Genomic_DNA"/>
</dbReference>
<reference evidence="3" key="1">
    <citation type="submission" date="2022-09" db="EMBL/GenBank/DDBJ databases">
        <title>Novel species in genus Arthrobacter.</title>
        <authorList>
            <person name="Liu Y."/>
        </authorList>
    </citation>
    <scope>NUCLEOTIDE SEQUENCE</scope>
    <source>
        <strain evidence="3">Zg-Y815</strain>
    </source>
</reference>
<dbReference type="RefSeq" id="WP_260652433.1">
    <property type="nucleotide sequence ID" value="NZ_CP104275.1"/>
</dbReference>
<keyword evidence="2" id="KW-1133">Transmembrane helix</keyword>
<keyword evidence="4" id="KW-1185">Reference proteome</keyword>
<keyword evidence="2" id="KW-0812">Transmembrane</keyword>
<evidence type="ECO:0000313" key="4">
    <source>
        <dbReference type="Proteomes" id="UP001059859"/>
    </source>
</evidence>
<proteinExistence type="predicted"/>
<evidence type="ECO:0000313" key="3">
    <source>
        <dbReference type="EMBL" id="UWX97197.1"/>
    </source>
</evidence>
<dbReference type="PANTHER" id="PTHR48098">
    <property type="entry name" value="ENTEROCHELIN ESTERASE-RELATED"/>
    <property type="match status" value="1"/>
</dbReference>
<dbReference type="InterPro" id="IPR000801">
    <property type="entry name" value="Esterase-like"/>
</dbReference>
<dbReference type="PANTHER" id="PTHR48098:SF1">
    <property type="entry name" value="DIACYLGLYCEROL ACYLTRANSFERASE_MYCOLYLTRANSFERASE AG85A"/>
    <property type="match status" value="1"/>
</dbReference>
<feature type="region of interest" description="Disordered" evidence="1">
    <location>
        <begin position="138"/>
        <end position="172"/>
    </location>
</feature>
<organism evidence="3 4">
    <name type="scientific">Arthrobacter zhaoxinii</name>
    <dbReference type="NCBI Taxonomy" id="2964616"/>
    <lineage>
        <taxon>Bacteria</taxon>
        <taxon>Bacillati</taxon>
        <taxon>Actinomycetota</taxon>
        <taxon>Actinomycetes</taxon>
        <taxon>Micrococcales</taxon>
        <taxon>Micrococcaceae</taxon>
        <taxon>Arthrobacter</taxon>
    </lineage>
</organism>
<name>A0ABY5YQ35_9MICC</name>
<dbReference type="Pfam" id="PF00756">
    <property type="entry name" value="Esterase"/>
    <property type="match status" value="1"/>
</dbReference>
<keyword evidence="2" id="KW-0472">Membrane</keyword>
<gene>
    <name evidence="3" type="ORF">N2K95_00315</name>
</gene>
<dbReference type="InterPro" id="IPR029058">
    <property type="entry name" value="AB_hydrolase_fold"/>
</dbReference>
<feature type="transmembrane region" description="Helical" evidence="2">
    <location>
        <begin position="6"/>
        <end position="32"/>
    </location>
</feature>
<feature type="transmembrane region" description="Helical" evidence="2">
    <location>
        <begin position="44"/>
        <end position="62"/>
    </location>
</feature>
<protein>
    <submittedName>
        <fullName evidence="3">Alpha/beta hydrolase-fold protein</fullName>
    </submittedName>
</protein>
<sequence>MRPPQAVLSLSLVDGFLPTLFLALGVVALLWLGIAGRKLGLRTILVFAVVAAGSTALLYVLAEHIFHWWNTSLPRTLYAYSALAVLGFQLAFRQVAAPGTPALRRTAGVLAALALLGALACTVNLAYAQYPTVRSLLDPPSATDDPLPRPAAAGMDRPAASEQDWSPPPDMPGEGQVYRAEIPAGASGYASHPALIYLPPAYLADPGAVSLPVLVLIHGQPGSPNDWLVSGRIAEMMDGFASRHAGLAPVVVMPDASNDSNPDWPLCLDTSVSDSATYLARDLPAWVQQQLGAGTAGARQWAVAGYSFGGTCAVQLAANHPDVYPTFLDIAGENEPTDAEGHQALLDTYFGGDEQAFAEQNAVDRFRRMPFPELAGVVVVGREDRVYAPEGRQVYEAARAAGADVQLQELPGGHSWQVWRAGLENNLDWLSGRLGILDP</sequence>
<feature type="transmembrane region" description="Helical" evidence="2">
    <location>
        <begin position="77"/>
        <end position="95"/>
    </location>
</feature>